<sequence length="645" mass="69790">MVKADVPDNAPEATPKKTRKLWVRALYWGAVVAVVGVIALFLGGLYLARDLPNLSELKAKPADPSVVVLARDGSTVATFGDVHGQWLTFDEFPEPLLQALIATEDRRFFTHPGFDLKGLLRASVRNFMAGRVVEGGSTITQQVAKNLFLSSERTTRRKIQEIMIAFWLETKMSKKDILTLYLNRMYFGARAYGVDAASHTYYGHGARKLSLPEAALLVGLLKAPSALTPSRDYPAAVDRSHDVIDAMVEAKIITPAMAAEAKKHPPKVKRNVAGVESRYFADYVIEQLPADVRALQEPLVVETTLDPKAQAVAERALRASLNSDGIPGNINQGAIVVMSTDGGILAMVGGKSYAESQFNRAVQAQRQPGSAFKLFVYLTALEQGIDPDSTMRDTPIILDGWSPENYKRTYEGEVTLRHAFEQSLNTVAVKLSERVDRHQVVGLARRMGIKSKLNPTPSLALGTSEVNLLELTSAYGVVANNGYSVTPQAIVEVRSSRGKVIYQPKIDRPHAVVPTEANDHMRELLVQVVESGTGKAARFGGAAAGKTGTTQDSRDAWFIGYSGDYVAGVWMGNDKGKPMTRVTGGTAPARLWANVMRGVTTGAPVGAVGKPKLRPTQPGGDDGASPNDSLFDRLRDKLRGGDKAG</sequence>
<dbReference type="GO" id="GO:0071555">
    <property type="term" value="P:cell wall organization"/>
    <property type="evidence" value="ECO:0007669"/>
    <property type="project" value="UniProtKB-KW"/>
</dbReference>
<keyword evidence="12" id="KW-0961">Cell wall biogenesis/degradation</keyword>
<dbReference type="GO" id="GO:0030288">
    <property type="term" value="C:outer membrane-bounded periplasmic space"/>
    <property type="evidence" value="ECO:0007669"/>
    <property type="project" value="TreeGrafter"/>
</dbReference>
<dbReference type="NCBIfam" id="TIGR02074">
    <property type="entry name" value="PBP_1a_fam"/>
    <property type="match status" value="1"/>
</dbReference>
<feature type="domain" description="Penicillin-binding protein transpeptidase" evidence="17">
    <location>
        <begin position="333"/>
        <end position="563"/>
    </location>
</feature>
<proteinExistence type="inferred from homology"/>
<keyword evidence="10" id="KW-0573">Peptidoglycan synthesis</keyword>
<evidence type="ECO:0000256" key="8">
    <source>
        <dbReference type="ARBA" id="ARBA00022801"/>
    </source>
</evidence>
<evidence type="ECO:0000256" key="5">
    <source>
        <dbReference type="ARBA" id="ARBA00022670"/>
    </source>
</evidence>
<dbReference type="Gene3D" id="3.40.710.10">
    <property type="entry name" value="DD-peptidase/beta-lactamase superfamily"/>
    <property type="match status" value="1"/>
</dbReference>
<accession>A0A9X3TZ77</accession>
<gene>
    <name evidence="19" type="ORF">NYP16_11855</name>
</gene>
<evidence type="ECO:0000256" key="16">
    <source>
        <dbReference type="SAM" id="Phobius"/>
    </source>
</evidence>
<dbReference type="GO" id="GO:0009252">
    <property type="term" value="P:peptidoglycan biosynthetic process"/>
    <property type="evidence" value="ECO:0007669"/>
    <property type="project" value="UniProtKB-KW"/>
</dbReference>
<evidence type="ECO:0000256" key="9">
    <source>
        <dbReference type="ARBA" id="ARBA00022960"/>
    </source>
</evidence>
<comment type="similarity">
    <text evidence="2">In the C-terminal section; belongs to the transpeptidase family.</text>
</comment>
<dbReference type="GO" id="GO:0008955">
    <property type="term" value="F:peptidoglycan glycosyltransferase activity"/>
    <property type="evidence" value="ECO:0007669"/>
    <property type="project" value="UniProtKB-EC"/>
</dbReference>
<dbReference type="InterPro" id="IPR050396">
    <property type="entry name" value="Glycosyltr_51/Transpeptidase"/>
</dbReference>
<dbReference type="Gene3D" id="1.10.3810.10">
    <property type="entry name" value="Biosynthetic peptidoglycan transglycosylase-like"/>
    <property type="match status" value="1"/>
</dbReference>
<dbReference type="RefSeq" id="WP_274944350.1">
    <property type="nucleotide sequence ID" value="NZ_JANWOI010000004.1"/>
</dbReference>
<keyword evidence="16" id="KW-0472">Membrane</keyword>
<keyword evidence="7" id="KW-0808">Transferase</keyword>
<keyword evidence="6" id="KW-0328">Glycosyltransferase</keyword>
<reference evidence="19" key="1">
    <citation type="submission" date="2022-08" db="EMBL/GenBank/DDBJ databases">
        <authorList>
            <person name="Vandamme P."/>
            <person name="Hettiarachchi A."/>
            <person name="Peeters C."/>
            <person name="Cnockaert M."/>
            <person name="Carlier A."/>
        </authorList>
    </citation>
    <scope>NUCLEOTIDE SEQUENCE</scope>
    <source>
        <strain evidence="19">LMG 31809</strain>
    </source>
</reference>
<evidence type="ECO:0000313" key="19">
    <source>
        <dbReference type="EMBL" id="MDA5194645.1"/>
    </source>
</evidence>
<keyword evidence="16" id="KW-1133">Transmembrane helix</keyword>
<dbReference type="PANTHER" id="PTHR32282:SF33">
    <property type="entry name" value="PEPTIDOGLYCAN GLYCOSYLTRANSFERASE"/>
    <property type="match status" value="1"/>
</dbReference>
<evidence type="ECO:0000256" key="10">
    <source>
        <dbReference type="ARBA" id="ARBA00022984"/>
    </source>
</evidence>
<evidence type="ECO:0000256" key="3">
    <source>
        <dbReference type="ARBA" id="ARBA00007739"/>
    </source>
</evidence>
<dbReference type="AlphaFoldDB" id="A0A9X3TZ77"/>
<evidence type="ECO:0000256" key="1">
    <source>
        <dbReference type="ARBA" id="ARBA00004752"/>
    </source>
</evidence>
<dbReference type="Pfam" id="PF00912">
    <property type="entry name" value="Transgly"/>
    <property type="match status" value="1"/>
</dbReference>
<comment type="caution">
    <text evidence="19">The sequence shown here is derived from an EMBL/GenBank/DDBJ whole genome shotgun (WGS) entry which is preliminary data.</text>
</comment>
<comment type="catalytic activity">
    <reaction evidence="14">
        <text>[GlcNAc-(1-&gt;4)-Mur2Ac(oyl-L-Ala-gamma-D-Glu-L-Lys-D-Ala-D-Ala)](n)-di-trans,octa-cis-undecaprenyl diphosphate + beta-D-GlcNAc-(1-&gt;4)-Mur2Ac(oyl-L-Ala-gamma-D-Glu-L-Lys-D-Ala-D-Ala)-di-trans,octa-cis-undecaprenyl diphosphate = [GlcNAc-(1-&gt;4)-Mur2Ac(oyl-L-Ala-gamma-D-Glu-L-Lys-D-Ala-D-Ala)](n+1)-di-trans,octa-cis-undecaprenyl diphosphate + di-trans,octa-cis-undecaprenyl diphosphate + H(+)</text>
        <dbReference type="Rhea" id="RHEA:23708"/>
        <dbReference type="Rhea" id="RHEA-COMP:9602"/>
        <dbReference type="Rhea" id="RHEA-COMP:9603"/>
        <dbReference type="ChEBI" id="CHEBI:15378"/>
        <dbReference type="ChEBI" id="CHEBI:58405"/>
        <dbReference type="ChEBI" id="CHEBI:60033"/>
        <dbReference type="ChEBI" id="CHEBI:78435"/>
        <dbReference type="EC" id="2.4.99.28"/>
    </reaction>
</comment>
<dbReference type="InterPro" id="IPR001460">
    <property type="entry name" value="PCN-bd_Tpept"/>
</dbReference>
<feature type="compositionally biased region" description="Basic and acidic residues" evidence="15">
    <location>
        <begin position="630"/>
        <end position="645"/>
    </location>
</feature>
<comment type="similarity">
    <text evidence="3">In the N-terminal section; belongs to the glycosyltransferase 51 family.</text>
</comment>
<dbReference type="InterPro" id="IPR036950">
    <property type="entry name" value="PBP_transglycosylase"/>
</dbReference>
<evidence type="ECO:0000313" key="20">
    <source>
        <dbReference type="Proteomes" id="UP001141619"/>
    </source>
</evidence>
<dbReference type="GO" id="GO:0006508">
    <property type="term" value="P:proteolysis"/>
    <property type="evidence" value="ECO:0007669"/>
    <property type="project" value="UniProtKB-KW"/>
</dbReference>
<keyword evidence="16" id="KW-0812">Transmembrane</keyword>
<dbReference type="PANTHER" id="PTHR32282">
    <property type="entry name" value="BINDING PROTEIN TRANSPEPTIDASE, PUTATIVE-RELATED"/>
    <property type="match status" value="1"/>
</dbReference>
<comment type="pathway">
    <text evidence="1">Cell wall biogenesis; peptidoglycan biosynthesis.</text>
</comment>
<evidence type="ECO:0000256" key="2">
    <source>
        <dbReference type="ARBA" id="ARBA00007090"/>
    </source>
</evidence>
<evidence type="ECO:0000256" key="7">
    <source>
        <dbReference type="ARBA" id="ARBA00022679"/>
    </source>
</evidence>
<keyword evidence="20" id="KW-1185">Reference proteome</keyword>
<feature type="transmembrane region" description="Helical" evidence="16">
    <location>
        <begin position="25"/>
        <end position="48"/>
    </location>
</feature>
<keyword evidence="8" id="KW-0378">Hydrolase</keyword>
<protein>
    <submittedName>
        <fullName evidence="19">PBP1A family penicillin-binding protein</fullName>
    </submittedName>
</protein>
<dbReference type="FunFam" id="1.10.3810.10:FF:000001">
    <property type="entry name" value="Penicillin-binding protein 1A"/>
    <property type="match status" value="1"/>
</dbReference>
<evidence type="ECO:0000256" key="14">
    <source>
        <dbReference type="ARBA" id="ARBA00049902"/>
    </source>
</evidence>
<dbReference type="InterPro" id="IPR001264">
    <property type="entry name" value="Glyco_trans_51"/>
</dbReference>
<feature type="region of interest" description="Disordered" evidence="15">
    <location>
        <begin position="603"/>
        <end position="645"/>
    </location>
</feature>
<reference evidence="19" key="2">
    <citation type="journal article" date="2023" name="Syst. Appl. Microbiol.">
        <title>Govania unica gen. nov., sp. nov., a rare biosphere bacterium that represents a novel family in the class Alphaproteobacteria.</title>
        <authorList>
            <person name="Vandamme P."/>
            <person name="Peeters C."/>
            <person name="Hettiarachchi A."/>
            <person name="Cnockaert M."/>
            <person name="Carlier A."/>
        </authorList>
    </citation>
    <scope>NUCLEOTIDE SEQUENCE</scope>
    <source>
        <strain evidence="19">LMG 31809</strain>
    </source>
</reference>
<evidence type="ECO:0000256" key="15">
    <source>
        <dbReference type="SAM" id="MobiDB-lite"/>
    </source>
</evidence>
<dbReference type="Proteomes" id="UP001141619">
    <property type="component" value="Unassembled WGS sequence"/>
</dbReference>
<dbReference type="GO" id="GO:0008658">
    <property type="term" value="F:penicillin binding"/>
    <property type="evidence" value="ECO:0007669"/>
    <property type="project" value="InterPro"/>
</dbReference>
<keyword evidence="9" id="KW-0133">Cell shape</keyword>
<dbReference type="GO" id="GO:0009002">
    <property type="term" value="F:serine-type D-Ala-D-Ala carboxypeptidase activity"/>
    <property type="evidence" value="ECO:0007669"/>
    <property type="project" value="UniProtKB-EC"/>
</dbReference>
<dbReference type="EMBL" id="JANWOI010000004">
    <property type="protein sequence ID" value="MDA5194645.1"/>
    <property type="molecule type" value="Genomic_DNA"/>
</dbReference>
<dbReference type="SUPFAM" id="SSF56601">
    <property type="entry name" value="beta-lactamase/transpeptidase-like"/>
    <property type="match status" value="1"/>
</dbReference>
<comment type="catalytic activity">
    <reaction evidence="13">
        <text>Preferential cleavage: (Ac)2-L-Lys-D-Ala-|-D-Ala. Also transpeptidation of peptidyl-alanyl moieties that are N-acyl substituents of D-alanine.</text>
        <dbReference type="EC" id="3.4.16.4"/>
    </reaction>
</comment>
<evidence type="ECO:0000259" key="18">
    <source>
        <dbReference type="Pfam" id="PF00912"/>
    </source>
</evidence>
<organism evidence="19 20">
    <name type="scientific">Govanella unica</name>
    <dbReference type="NCBI Taxonomy" id="2975056"/>
    <lineage>
        <taxon>Bacteria</taxon>
        <taxon>Pseudomonadati</taxon>
        <taxon>Pseudomonadota</taxon>
        <taxon>Alphaproteobacteria</taxon>
        <taxon>Emcibacterales</taxon>
        <taxon>Govanellaceae</taxon>
        <taxon>Govanella</taxon>
    </lineage>
</organism>
<feature type="domain" description="Glycosyl transferase family 51" evidence="18">
    <location>
        <begin position="73"/>
        <end position="247"/>
    </location>
</feature>
<evidence type="ECO:0000256" key="12">
    <source>
        <dbReference type="ARBA" id="ARBA00023316"/>
    </source>
</evidence>
<dbReference type="SUPFAM" id="SSF53955">
    <property type="entry name" value="Lysozyme-like"/>
    <property type="match status" value="1"/>
</dbReference>
<evidence type="ECO:0000256" key="11">
    <source>
        <dbReference type="ARBA" id="ARBA00023268"/>
    </source>
</evidence>
<keyword evidence="4" id="KW-0121">Carboxypeptidase</keyword>
<evidence type="ECO:0000256" key="13">
    <source>
        <dbReference type="ARBA" id="ARBA00034000"/>
    </source>
</evidence>
<dbReference type="InterPro" id="IPR023346">
    <property type="entry name" value="Lysozyme-like_dom_sf"/>
</dbReference>
<keyword evidence="11" id="KW-0511">Multifunctional enzyme</keyword>
<dbReference type="GO" id="GO:0008360">
    <property type="term" value="P:regulation of cell shape"/>
    <property type="evidence" value="ECO:0007669"/>
    <property type="project" value="UniProtKB-KW"/>
</dbReference>
<name>A0A9X3TZ77_9PROT</name>
<dbReference type="InterPro" id="IPR012338">
    <property type="entry name" value="Beta-lactam/transpept-like"/>
</dbReference>
<evidence type="ECO:0000256" key="4">
    <source>
        <dbReference type="ARBA" id="ARBA00022645"/>
    </source>
</evidence>
<dbReference type="Pfam" id="PF00905">
    <property type="entry name" value="Transpeptidase"/>
    <property type="match status" value="1"/>
</dbReference>
<evidence type="ECO:0000259" key="17">
    <source>
        <dbReference type="Pfam" id="PF00905"/>
    </source>
</evidence>
<keyword evidence="5" id="KW-0645">Protease</keyword>
<evidence type="ECO:0000256" key="6">
    <source>
        <dbReference type="ARBA" id="ARBA00022676"/>
    </source>
</evidence>